<evidence type="ECO:0000313" key="3">
    <source>
        <dbReference type="Proteomes" id="UP000024635"/>
    </source>
</evidence>
<keyword evidence="3" id="KW-1185">Reference proteome</keyword>
<dbReference type="EMBL" id="JARK01000298">
    <property type="protein sequence ID" value="EYC38750.1"/>
    <property type="molecule type" value="Genomic_DNA"/>
</dbReference>
<organism evidence="2 3">
    <name type="scientific">Ancylostoma ceylanicum</name>
    <dbReference type="NCBI Taxonomy" id="53326"/>
    <lineage>
        <taxon>Eukaryota</taxon>
        <taxon>Metazoa</taxon>
        <taxon>Ecdysozoa</taxon>
        <taxon>Nematoda</taxon>
        <taxon>Chromadorea</taxon>
        <taxon>Rhabditida</taxon>
        <taxon>Rhabditina</taxon>
        <taxon>Rhabditomorpha</taxon>
        <taxon>Strongyloidea</taxon>
        <taxon>Ancylostomatidae</taxon>
        <taxon>Ancylostomatinae</taxon>
        <taxon>Ancylostoma</taxon>
    </lineage>
</organism>
<dbReference type="AlphaFoldDB" id="A0A016WGI3"/>
<evidence type="ECO:0000256" key="1">
    <source>
        <dbReference type="SAM" id="SignalP"/>
    </source>
</evidence>
<keyword evidence="1" id="KW-0732">Signal</keyword>
<protein>
    <recommendedName>
        <fullName evidence="4">Secreted protein</fullName>
    </recommendedName>
</protein>
<gene>
    <name evidence="2" type="primary">Acey_s0698.g1617</name>
    <name evidence="2" type="ORF">Y032_0698g1617</name>
</gene>
<proteinExistence type="predicted"/>
<accession>A0A016WGI3</accession>
<comment type="caution">
    <text evidence="2">The sequence shown here is derived from an EMBL/GenBank/DDBJ whole genome shotgun (WGS) entry which is preliminary data.</text>
</comment>
<name>A0A016WGI3_9BILA</name>
<reference evidence="3" key="1">
    <citation type="journal article" date="2015" name="Nat. Genet.">
        <title>The genome and transcriptome of the zoonotic hookworm Ancylostoma ceylanicum identify infection-specific gene families.</title>
        <authorList>
            <person name="Schwarz E.M."/>
            <person name="Hu Y."/>
            <person name="Antoshechkin I."/>
            <person name="Miller M.M."/>
            <person name="Sternberg P.W."/>
            <person name="Aroian R.V."/>
        </authorList>
    </citation>
    <scope>NUCLEOTIDE SEQUENCE</scope>
    <source>
        <strain evidence="3">HY135</strain>
    </source>
</reference>
<feature type="signal peptide" evidence="1">
    <location>
        <begin position="1"/>
        <end position="21"/>
    </location>
</feature>
<sequence>MLNPKLVDLLISSVLAGEMSAQSWSTTHIVVGRWACKLLVSFQPTACRQKKAKTSCQHASNRTSFRCDQTNC</sequence>
<evidence type="ECO:0000313" key="2">
    <source>
        <dbReference type="EMBL" id="EYC38750.1"/>
    </source>
</evidence>
<dbReference type="Proteomes" id="UP000024635">
    <property type="component" value="Unassembled WGS sequence"/>
</dbReference>
<evidence type="ECO:0008006" key="4">
    <source>
        <dbReference type="Google" id="ProtNLM"/>
    </source>
</evidence>
<feature type="chain" id="PRO_5001491296" description="Secreted protein" evidence="1">
    <location>
        <begin position="22"/>
        <end position="72"/>
    </location>
</feature>